<gene>
    <name evidence="2" type="ORF">FPE_LOCUS4764</name>
</gene>
<proteinExistence type="predicted"/>
<accession>A0AAD1YTR4</accession>
<keyword evidence="1" id="KW-0732">Signal</keyword>
<dbReference type="AlphaFoldDB" id="A0AAD1YTR4"/>
<evidence type="ECO:0000313" key="3">
    <source>
        <dbReference type="Proteomes" id="UP000834106"/>
    </source>
</evidence>
<feature type="signal peptide" evidence="1">
    <location>
        <begin position="1"/>
        <end position="31"/>
    </location>
</feature>
<name>A0AAD1YTR4_9LAMI</name>
<evidence type="ECO:0000313" key="2">
    <source>
        <dbReference type="EMBL" id="CAI9757334.1"/>
    </source>
</evidence>
<reference evidence="2" key="1">
    <citation type="submission" date="2023-05" db="EMBL/GenBank/DDBJ databases">
        <authorList>
            <person name="Huff M."/>
        </authorList>
    </citation>
    <scope>NUCLEOTIDE SEQUENCE</scope>
</reference>
<feature type="chain" id="PRO_5041939366" evidence="1">
    <location>
        <begin position="32"/>
        <end position="128"/>
    </location>
</feature>
<keyword evidence="3" id="KW-1185">Reference proteome</keyword>
<sequence length="128" mass="14351">MAAILVKKKWVLVVIATMIWLLILGPSNVECAFGIEINPCTLSECVAACKKALNEKYLSATCAVGPKGNIVHCCLIHSSKVAMNQSEIPPRRDPSIWIFQNRISFARRLVDQLEEIVPFLRSEHFLFP</sequence>
<organism evidence="2 3">
    <name type="scientific">Fraxinus pennsylvanica</name>
    <dbReference type="NCBI Taxonomy" id="56036"/>
    <lineage>
        <taxon>Eukaryota</taxon>
        <taxon>Viridiplantae</taxon>
        <taxon>Streptophyta</taxon>
        <taxon>Embryophyta</taxon>
        <taxon>Tracheophyta</taxon>
        <taxon>Spermatophyta</taxon>
        <taxon>Magnoliopsida</taxon>
        <taxon>eudicotyledons</taxon>
        <taxon>Gunneridae</taxon>
        <taxon>Pentapetalae</taxon>
        <taxon>asterids</taxon>
        <taxon>lamiids</taxon>
        <taxon>Lamiales</taxon>
        <taxon>Oleaceae</taxon>
        <taxon>Oleeae</taxon>
        <taxon>Fraxinus</taxon>
    </lineage>
</organism>
<dbReference type="EMBL" id="OU503038">
    <property type="protein sequence ID" value="CAI9757334.1"/>
    <property type="molecule type" value="Genomic_DNA"/>
</dbReference>
<dbReference type="Proteomes" id="UP000834106">
    <property type="component" value="Chromosome 3"/>
</dbReference>
<protein>
    <submittedName>
        <fullName evidence="2">Uncharacterized protein</fullName>
    </submittedName>
</protein>
<evidence type="ECO:0000256" key="1">
    <source>
        <dbReference type="SAM" id="SignalP"/>
    </source>
</evidence>